<evidence type="ECO:0000313" key="4">
    <source>
        <dbReference type="Proteomes" id="UP000290900"/>
    </source>
</evidence>
<dbReference type="OrthoDB" id="4089405at2759"/>
<reference evidence="3 4" key="1">
    <citation type="submission" date="2018-12" db="EMBL/GenBank/DDBJ databases">
        <authorList>
            <person name="Tiukova I."/>
            <person name="Dainat J."/>
        </authorList>
    </citation>
    <scope>NUCLEOTIDE SEQUENCE [LARGE SCALE GENOMIC DNA]</scope>
</reference>
<feature type="transmembrane region" description="Helical" evidence="2">
    <location>
        <begin position="185"/>
        <end position="209"/>
    </location>
</feature>
<keyword evidence="2" id="KW-1133">Transmembrane helix</keyword>
<dbReference type="Proteomes" id="UP000290900">
    <property type="component" value="Unassembled WGS sequence"/>
</dbReference>
<feature type="compositionally biased region" description="Acidic residues" evidence="1">
    <location>
        <begin position="365"/>
        <end position="389"/>
    </location>
</feature>
<dbReference type="EMBL" id="CAACVR010000003">
    <property type="protein sequence ID" value="VEU20316.1"/>
    <property type="molecule type" value="Genomic_DNA"/>
</dbReference>
<gene>
    <name evidence="3" type="ORF">BRENAR_LOCUS1051</name>
</gene>
<dbReference type="InParanoid" id="A0A448YHF6"/>
<keyword evidence="4" id="KW-1185">Reference proteome</keyword>
<evidence type="ECO:0000313" key="3">
    <source>
        <dbReference type="EMBL" id="VEU20316.1"/>
    </source>
</evidence>
<dbReference type="STRING" id="13370.A0A448YHF6"/>
<dbReference type="AlphaFoldDB" id="A0A448YHF6"/>
<evidence type="ECO:0000256" key="1">
    <source>
        <dbReference type="SAM" id="MobiDB-lite"/>
    </source>
</evidence>
<proteinExistence type="predicted"/>
<feature type="transmembrane region" description="Helical" evidence="2">
    <location>
        <begin position="221"/>
        <end position="245"/>
    </location>
</feature>
<accession>A0A448YHF6</accession>
<keyword evidence="2" id="KW-0812">Transmembrane</keyword>
<organism evidence="3 4">
    <name type="scientific">Brettanomyces naardenensis</name>
    <name type="common">Yeast</name>
    <dbReference type="NCBI Taxonomy" id="13370"/>
    <lineage>
        <taxon>Eukaryota</taxon>
        <taxon>Fungi</taxon>
        <taxon>Dikarya</taxon>
        <taxon>Ascomycota</taxon>
        <taxon>Saccharomycotina</taxon>
        <taxon>Pichiomycetes</taxon>
        <taxon>Pichiales</taxon>
        <taxon>Pichiaceae</taxon>
        <taxon>Brettanomyces</taxon>
    </lineage>
</organism>
<feature type="region of interest" description="Disordered" evidence="1">
    <location>
        <begin position="356"/>
        <end position="389"/>
    </location>
</feature>
<keyword evidence="2" id="KW-0472">Membrane</keyword>
<evidence type="ECO:0000256" key="2">
    <source>
        <dbReference type="SAM" id="Phobius"/>
    </source>
</evidence>
<name>A0A448YHF6_BRENA</name>
<sequence length="389" mass="44685">MAVGVSYVSALSSCRLQSTFRSSMSADELSEQRLKGLTTLAEKEFFSEKQGNSDSKSEVAFDILNTCKVFQDSVYNSDKLDPENNPLIKQSNKLIEKILKNKELKFDDELLGKLFRLQPHYPTLKTIVETYYSRSPDAYIDSDMAMIPFRKLVWDADFQRALDYIELTTGSKRYFEHRRSLVKRYLWYFGGSMAGLVGTIHLIVTVYFPELLHSGTGGTRYGIYGIYAMIVSYFVNCGFLATISFSSKGMENGSLLFKHGSMPWDWYCKVDQMKMCSKVLEADAAIHGMEGFATREIVSRISSMGFDVNEPEQEVMMRQYWYSSGEGFVWVEPDLDPAELEWWDHLDKVGVKKFWDPDYDKLGQGEEEENTVEDEEDEGEEEDLILPEK</sequence>
<protein>
    <submittedName>
        <fullName evidence="3">DEKNAAC101210</fullName>
    </submittedName>
</protein>